<dbReference type="AlphaFoldDB" id="A0A7X6DMW5"/>
<organism evidence="3 4">
    <name type="scientific">Candidatus Manganitrophus noduliformans</name>
    <dbReference type="NCBI Taxonomy" id="2606439"/>
    <lineage>
        <taxon>Bacteria</taxon>
        <taxon>Pseudomonadati</taxon>
        <taxon>Nitrospirota</taxon>
        <taxon>Nitrospiria</taxon>
        <taxon>Candidatus Troglogloeales</taxon>
        <taxon>Candidatus Manganitrophaceae</taxon>
        <taxon>Candidatus Manganitrophus</taxon>
    </lineage>
</organism>
<dbReference type="Proteomes" id="UP000534783">
    <property type="component" value="Unassembled WGS sequence"/>
</dbReference>
<evidence type="ECO:0000256" key="1">
    <source>
        <dbReference type="SAM" id="MobiDB-lite"/>
    </source>
</evidence>
<feature type="transmembrane region" description="Helical" evidence="2">
    <location>
        <begin position="20"/>
        <end position="36"/>
    </location>
</feature>
<evidence type="ECO:0000313" key="4">
    <source>
        <dbReference type="Proteomes" id="UP000534783"/>
    </source>
</evidence>
<reference evidence="3 4" key="1">
    <citation type="journal article" date="2020" name="Nature">
        <title>Bacterial chemolithoautotrophy via manganese oxidation.</title>
        <authorList>
            <person name="Yu H."/>
            <person name="Leadbetter J.R."/>
        </authorList>
    </citation>
    <scope>NUCLEOTIDE SEQUENCE [LARGE SCALE GENOMIC DNA]</scope>
    <source>
        <strain evidence="3 4">Mn-1</strain>
    </source>
</reference>
<evidence type="ECO:0008006" key="5">
    <source>
        <dbReference type="Google" id="ProtNLM"/>
    </source>
</evidence>
<gene>
    <name evidence="3" type="ORF">MNODULE_05350</name>
</gene>
<keyword evidence="2" id="KW-1133">Transmembrane helix</keyword>
<feature type="region of interest" description="Disordered" evidence="1">
    <location>
        <begin position="187"/>
        <end position="209"/>
    </location>
</feature>
<keyword evidence="2" id="KW-0472">Membrane</keyword>
<keyword evidence="4" id="KW-1185">Reference proteome</keyword>
<dbReference type="RefSeq" id="WP_168058431.1">
    <property type="nucleotide sequence ID" value="NZ_VTOW01000001.1"/>
</dbReference>
<protein>
    <recommendedName>
        <fullName evidence="5">Type-F conjugative transfer system pilin assembly protein TrbC</fullName>
    </recommendedName>
</protein>
<dbReference type="InterPro" id="IPR019106">
    <property type="entry name" value="T4SS_TrbC"/>
</dbReference>
<sequence>MRHKSETIKHGWRSRCRKRAAVFIIFISITVGFAAIKGHTESGKKKVFIQKPTSCHLIEKVEGEKVYLKSQGAACEEELNPISIEMDAALKRVRIFVDGAFWQEQEIVDLDAIRGVIDKSKEMEKTLRVPESVTDLREVVGGKHENHKEQGRAEAERLARHFASEEFRKKLQRESERIKTEVFGIPAMKSEGEAPSGEEETEQADQKSGVLSSSERIYLFVSSSMPLVTLRNYAADLARLSDPNITMVMRGFVGGMKYAQPTLRLVSDIIVKDPGCKAIERRCDAHKVNINVDPLLYRRYQIRQVPALVYLPSLHETELGGSEGLGEASPYYVLYGDASLAYGIERIQREAKSRSLKNLLFKLNP</sequence>
<dbReference type="Pfam" id="PF09673">
    <property type="entry name" value="TrbC_Ftype"/>
    <property type="match status" value="1"/>
</dbReference>
<evidence type="ECO:0000313" key="3">
    <source>
        <dbReference type="EMBL" id="NKE70168.1"/>
    </source>
</evidence>
<keyword evidence="2" id="KW-0812">Transmembrane</keyword>
<evidence type="ECO:0000256" key="2">
    <source>
        <dbReference type="SAM" id="Phobius"/>
    </source>
</evidence>
<accession>A0A7X6DMW5</accession>
<dbReference type="EMBL" id="VTOW01000001">
    <property type="protein sequence ID" value="NKE70168.1"/>
    <property type="molecule type" value="Genomic_DNA"/>
</dbReference>
<name>A0A7X6DMW5_9BACT</name>
<comment type="caution">
    <text evidence="3">The sequence shown here is derived from an EMBL/GenBank/DDBJ whole genome shotgun (WGS) entry which is preliminary data.</text>
</comment>
<proteinExistence type="predicted"/>